<evidence type="ECO:0000256" key="8">
    <source>
        <dbReference type="ARBA" id="ARBA00042978"/>
    </source>
</evidence>
<evidence type="ECO:0000256" key="2">
    <source>
        <dbReference type="ARBA" id="ARBA00022723"/>
    </source>
</evidence>
<evidence type="ECO:0000256" key="1">
    <source>
        <dbReference type="ARBA" id="ARBA00022670"/>
    </source>
</evidence>
<keyword evidence="1 9" id="KW-0645">Protease</keyword>
<evidence type="ECO:0000313" key="12">
    <source>
        <dbReference type="Proteomes" id="UP000095280"/>
    </source>
</evidence>
<evidence type="ECO:0000259" key="11">
    <source>
        <dbReference type="Pfam" id="PF01435"/>
    </source>
</evidence>
<comment type="cofactor">
    <cofactor evidence="9">
        <name>Zn(2+)</name>
        <dbReference type="ChEBI" id="CHEBI:29105"/>
    </cofactor>
    <text evidence="9">Binds 1 zinc ion per subunit.</text>
</comment>
<keyword evidence="2" id="KW-0479">Metal-binding</keyword>
<dbReference type="Gene3D" id="3.30.2010.10">
    <property type="entry name" value="Metalloproteases ('zincins'), catalytic domain"/>
    <property type="match status" value="1"/>
</dbReference>
<keyword evidence="5 9" id="KW-0482">Metalloprotease</keyword>
<feature type="compositionally biased region" description="Basic and acidic residues" evidence="10">
    <location>
        <begin position="396"/>
        <end position="406"/>
    </location>
</feature>
<dbReference type="PANTHER" id="PTHR22726:SF1">
    <property type="entry name" value="METALLOENDOPEPTIDASE OMA1, MITOCHONDRIAL"/>
    <property type="match status" value="1"/>
</dbReference>
<dbReference type="InterPro" id="IPR051156">
    <property type="entry name" value="Mito/Outer_Membr_Metalloprot"/>
</dbReference>
<organism evidence="12 13">
    <name type="scientific">Macrostomum lignano</name>
    <dbReference type="NCBI Taxonomy" id="282301"/>
    <lineage>
        <taxon>Eukaryota</taxon>
        <taxon>Metazoa</taxon>
        <taxon>Spiralia</taxon>
        <taxon>Lophotrochozoa</taxon>
        <taxon>Platyhelminthes</taxon>
        <taxon>Rhabditophora</taxon>
        <taxon>Macrostomorpha</taxon>
        <taxon>Macrostomida</taxon>
        <taxon>Macrostomidae</taxon>
        <taxon>Macrostomum</taxon>
    </lineage>
</organism>
<keyword evidence="12" id="KW-1185">Reference proteome</keyword>
<dbReference type="GO" id="GO:0005743">
    <property type="term" value="C:mitochondrial inner membrane"/>
    <property type="evidence" value="ECO:0007669"/>
    <property type="project" value="TreeGrafter"/>
</dbReference>
<feature type="region of interest" description="Disordered" evidence="10">
    <location>
        <begin position="387"/>
        <end position="406"/>
    </location>
</feature>
<evidence type="ECO:0000256" key="7">
    <source>
        <dbReference type="ARBA" id="ARBA00040360"/>
    </source>
</evidence>
<dbReference type="GO" id="GO:0006515">
    <property type="term" value="P:protein quality control for misfolded or incompletely synthesized proteins"/>
    <property type="evidence" value="ECO:0007669"/>
    <property type="project" value="TreeGrafter"/>
</dbReference>
<sequence>KLQLSTLSRHMRWRLAPTQPQHQLRQLKKLFHTSTTNRAPPVLVVVLMKPLLKMATALTARVARRKWSKFKPETKEKYLAYLSARRRLLIGGGISCCVGCLGYYAWHLERAPFTGRLRVVTISTERLNEYSRLGLNALLEDVLKEGAVYTSEHPYTRRVAEIIESLLPAAEKMFPDFYCRWRVCVIEDDETVNAMCFSTGDILVYSGMLKFVENDHQLAFILAHELAHVFIGHSRESVTIGNAVYTLVLLPLTALTWLFVPDIVAAFGYAIQDHLISIFFDMPFSRRLELEADAVGLEIASASCYDPREAARFWELMDYMEEVKESRVPEFLSTHPLSADRASVLRGLQDRAIATRASCGCVPLGQRDQSPADSVYDLLRRGMQGLRNRFSGSHGNETDASKNERA</sequence>
<evidence type="ECO:0000256" key="10">
    <source>
        <dbReference type="SAM" id="MobiDB-lite"/>
    </source>
</evidence>
<evidence type="ECO:0000256" key="6">
    <source>
        <dbReference type="ARBA" id="ARBA00038233"/>
    </source>
</evidence>
<evidence type="ECO:0000256" key="4">
    <source>
        <dbReference type="ARBA" id="ARBA00022833"/>
    </source>
</evidence>
<protein>
    <recommendedName>
        <fullName evidence="7">Metalloendopeptidase OMA1, mitochondrial</fullName>
    </recommendedName>
    <alternativeName>
        <fullName evidence="8">Overlapping with the m-AAA protease 1 homolog</fullName>
    </alternativeName>
</protein>
<evidence type="ECO:0000313" key="13">
    <source>
        <dbReference type="WBParaSite" id="maker-uti_cns_0000342-snap-gene-1.17-mRNA-1"/>
    </source>
</evidence>
<evidence type="ECO:0000256" key="9">
    <source>
        <dbReference type="RuleBase" id="RU003983"/>
    </source>
</evidence>
<evidence type="ECO:0000256" key="3">
    <source>
        <dbReference type="ARBA" id="ARBA00022801"/>
    </source>
</evidence>
<keyword evidence="3 9" id="KW-0378">Hydrolase</keyword>
<dbReference type="Pfam" id="PF01435">
    <property type="entry name" value="Peptidase_M48"/>
    <property type="match status" value="1"/>
</dbReference>
<dbReference type="GO" id="GO:0034982">
    <property type="term" value="P:mitochondrial protein processing"/>
    <property type="evidence" value="ECO:0007669"/>
    <property type="project" value="TreeGrafter"/>
</dbReference>
<reference evidence="13" key="1">
    <citation type="submission" date="2016-11" db="UniProtKB">
        <authorList>
            <consortium name="WormBaseParasite"/>
        </authorList>
    </citation>
    <scope>IDENTIFICATION</scope>
</reference>
<dbReference type="InterPro" id="IPR001915">
    <property type="entry name" value="Peptidase_M48"/>
</dbReference>
<feature type="domain" description="Peptidase M48" evidence="11">
    <location>
        <begin position="157"/>
        <end position="347"/>
    </location>
</feature>
<dbReference type="PANTHER" id="PTHR22726">
    <property type="entry name" value="METALLOENDOPEPTIDASE OMA1"/>
    <property type="match status" value="1"/>
</dbReference>
<name>A0A1I8G006_9PLAT</name>
<dbReference type="Proteomes" id="UP000095280">
    <property type="component" value="Unplaced"/>
</dbReference>
<accession>A0A1I8G006</accession>
<evidence type="ECO:0000256" key="5">
    <source>
        <dbReference type="ARBA" id="ARBA00023049"/>
    </source>
</evidence>
<dbReference type="GO" id="GO:0046872">
    <property type="term" value="F:metal ion binding"/>
    <property type="evidence" value="ECO:0007669"/>
    <property type="project" value="UniProtKB-KW"/>
</dbReference>
<dbReference type="AlphaFoldDB" id="A0A1I8G006"/>
<keyword evidence="4 9" id="KW-0862">Zinc</keyword>
<dbReference type="WBParaSite" id="maker-uti_cns_0000342-snap-gene-1.17-mRNA-1">
    <property type="protein sequence ID" value="maker-uti_cns_0000342-snap-gene-1.17-mRNA-1"/>
    <property type="gene ID" value="maker-uti_cns_0000342-snap-gene-1.17"/>
</dbReference>
<dbReference type="GO" id="GO:0004222">
    <property type="term" value="F:metalloendopeptidase activity"/>
    <property type="evidence" value="ECO:0007669"/>
    <property type="project" value="InterPro"/>
</dbReference>
<proteinExistence type="inferred from homology"/>
<dbReference type="CDD" id="cd07331">
    <property type="entry name" value="M48C_Oma1_like"/>
    <property type="match status" value="1"/>
</dbReference>
<comment type="similarity">
    <text evidence="6 9">Belongs to the peptidase M48 family.</text>
</comment>